<name>A0A0A9DZE2_ARUDO</name>
<reference evidence="1" key="2">
    <citation type="journal article" date="2015" name="Data Brief">
        <title>Shoot transcriptome of the giant reed, Arundo donax.</title>
        <authorList>
            <person name="Barrero R.A."/>
            <person name="Guerrero F.D."/>
            <person name="Moolhuijzen P."/>
            <person name="Goolsby J.A."/>
            <person name="Tidwell J."/>
            <person name="Bellgard S.E."/>
            <person name="Bellgard M.I."/>
        </authorList>
    </citation>
    <scope>NUCLEOTIDE SEQUENCE</scope>
    <source>
        <tissue evidence="1">Shoot tissue taken approximately 20 cm above the soil surface</tissue>
    </source>
</reference>
<reference evidence="1" key="1">
    <citation type="submission" date="2014-09" db="EMBL/GenBank/DDBJ databases">
        <authorList>
            <person name="Magalhaes I.L.F."/>
            <person name="Oliveira U."/>
            <person name="Santos F.R."/>
            <person name="Vidigal T.H.D.A."/>
            <person name="Brescovit A.D."/>
            <person name="Santos A.J."/>
        </authorList>
    </citation>
    <scope>NUCLEOTIDE SEQUENCE</scope>
    <source>
        <tissue evidence="1">Shoot tissue taken approximately 20 cm above the soil surface</tissue>
    </source>
</reference>
<dbReference type="EMBL" id="GBRH01204749">
    <property type="protein sequence ID" value="JAD93146.1"/>
    <property type="molecule type" value="Transcribed_RNA"/>
</dbReference>
<proteinExistence type="predicted"/>
<dbReference type="AlphaFoldDB" id="A0A0A9DZE2"/>
<organism evidence="1">
    <name type="scientific">Arundo donax</name>
    <name type="common">Giant reed</name>
    <name type="synonym">Donax arundinaceus</name>
    <dbReference type="NCBI Taxonomy" id="35708"/>
    <lineage>
        <taxon>Eukaryota</taxon>
        <taxon>Viridiplantae</taxon>
        <taxon>Streptophyta</taxon>
        <taxon>Embryophyta</taxon>
        <taxon>Tracheophyta</taxon>
        <taxon>Spermatophyta</taxon>
        <taxon>Magnoliopsida</taxon>
        <taxon>Liliopsida</taxon>
        <taxon>Poales</taxon>
        <taxon>Poaceae</taxon>
        <taxon>PACMAD clade</taxon>
        <taxon>Arundinoideae</taxon>
        <taxon>Arundineae</taxon>
        <taxon>Arundo</taxon>
    </lineage>
</organism>
<evidence type="ECO:0000313" key="1">
    <source>
        <dbReference type="EMBL" id="JAD93146.1"/>
    </source>
</evidence>
<sequence length="95" mass="10053">MFSSVICRRLRFAASSVNLRSCASSSSAFCSSIRAFFRSISILLRAAQCSSSSSASSSHSSFTSSGMMPLFRGSSVTSMQDPATSWVSRVGTVFA</sequence>
<protein>
    <submittedName>
        <fullName evidence="1">Uncharacterized protein</fullName>
    </submittedName>
</protein>
<accession>A0A0A9DZE2</accession>